<name>A0A224YVA8_9ACAR</name>
<protein>
    <submittedName>
        <fullName evidence="4">p-20 hm</fullName>
    </submittedName>
</protein>
<reference evidence="4" key="1">
    <citation type="journal article" date="2017" name="Parasit. Vectors">
        <title>Sialotranscriptomics of Rhipicephalus zambeziensis reveals intricate expression profiles of secretory proteins and suggests tight temporal transcriptional regulation during blood-feeding.</title>
        <authorList>
            <person name="de Castro M.H."/>
            <person name="de Klerk D."/>
            <person name="Pienaar R."/>
            <person name="Rees D.J.G."/>
            <person name="Mans B.J."/>
        </authorList>
    </citation>
    <scope>NUCLEOTIDE SEQUENCE</scope>
    <source>
        <tissue evidence="4">Salivary glands</tissue>
    </source>
</reference>
<proteinExistence type="predicted"/>
<evidence type="ECO:0000259" key="3">
    <source>
        <dbReference type="Pfam" id="PF21788"/>
    </source>
</evidence>
<accession>A0A224YVA8</accession>
<feature type="domain" description="Transposable element P transposase-like RNase H" evidence="2">
    <location>
        <begin position="188"/>
        <end position="323"/>
    </location>
</feature>
<dbReference type="EMBL" id="GFPF01010400">
    <property type="protein sequence ID" value="MAA21546.1"/>
    <property type="molecule type" value="Transcribed_RNA"/>
</dbReference>
<dbReference type="InterPro" id="IPR048366">
    <property type="entry name" value="TNP-like_GBD"/>
</dbReference>
<organism evidence="4">
    <name type="scientific">Rhipicephalus zambeziensis</name>
    <dbReference type="NCBI Taxonomy" id="60191"/>
    <lineage>
        <taxon>Eukaryota</taxon>
        <taxon>Metazoa</taxon>
        <taxon>Ecdysozoa</taxon>
        <taxon>Arthropoda</taxon>
        <taxon>Chelicerata</taxon>
        <taxon>Arachnida</taxon>
        <taxon>Acari</taxon>
        <taxon>Parasitiformes</taxon>
        <taxon>Ixodida</taxon>
        <taxon>Ixodoidea</taxon>
        <taxon>Ixodidae</taxon>
        <taxon>Rhipicephalinae</taxon>
        <taxon>Rhipicephalus</taxon>
        <taxon>Rhipicephalus</taxon>
    </lineage>
</organism>
<dbReference type="AlphaFoldDB" id="A0A224YVA8"/>
<feature type="region of interest" description="Disordered" evidence="1">
    <location>
        <begin position="1"/>
        <end position="34"/>
    </location>
</feature>
<dbReference type="InterPro" id="IPR048365">
    <property type="entry name" value="TNP-like_RNaseH_N"/>
</dbReference>
<dbReference type="Pfam" id="PF21788">
    <property type="entry name" value="TNP-like_GBD"/>
    <property type="match status" value="1"/>
</dbReference>
<evidence type="ECO:0000256" key="1">
    <source>
        <dbReference type="SAM" id="MobiDB-lite"/>
    </source>
</evidence>
<feature type="domain" description="Transposable element P transposase-like GTP-binding insertion" evidence="3">
    <location>
        <begin position="348"/>
        <end position="430"/>
    </location>
</feature>
<sequence>MVPPAKRPRKDPACRRPPAPRNPLKRKAESPLPVHKDFGALEDVTDVRKCVSTQTNSNDANRASRYLGTVKRLRTQVAYQRSKCGGLLRQLAVQEDKMKAYNDDRHYAAVKRIVADSQTRDKKAVFLRHQIEVYGSKRPSYSEELVRECVIWRFVSPKGYDHARKSDLLTLPAKCTLQRYVGPSPTSSGMSPAMKERLIFEASMLSRKQHMASLIIDEAAIKPKCVYDRKADTVFGLKDKPDNSAACSSTDTLANIVLCFVLHGVANSYRIPCAYYFTKQLSGRGMFAWTKEVICAVESCGFVIVRVVTDNYSANVTMFKHMGNGCLSTAVPHPHDSDKVIFLSFDPCHILKNVRSQFLERELTDGAGVITGKFVQKLYEFQKDKTVKLARNLTRKHVYPSNLEKMNVLRAIQTFSLQVTASLSHLQENRRGDPALYSFREVTPTHDDEAMVLHEDDEVLLHEDDEAMVLYP</sequence>
<evidence type="ECO:0000313" key="4">
    <source>
        <dbReference type="EMBL" id="MAA21546.1"/>
    </source>
</evidence>
<evidence type="ECO:0000259" key="2">
    <source>
        <dbReference type="Pfam" id="PF21787"/>
    </source>
</evidence>
<dbReference type="Pfam" id="PF21787">
    <property type="entry name" value="TNP-like_RNaseH_N"/>
    <property type="match status" value="1"/>
</dbReference>